<comment type="caution">
    <text evidence="15">The sequence shown here is derived from an EMBL/GenBank/DDBJ whole genome shotgun (WGS) entry which is preliminary data.</text>
</comment>
<keyword evidence="9 14" id="KW-0472">Membrane</keyword>
<evidence type="ECO:0000256" key="4">
    <source>
        <dbReference type="ARBA" id="ARBA00021581"/>
    </source>
</evidence>
<dbReference type="NCBIfam" id="TIGR00753">
    <property type="entry name" value="undec_PP_bacA"/>
    <property type="match status" value="1"/>
</dbReference>
<dbReference type="GO" id="GO:0008360">
    <property type="term" value="P:regulation of cell shape"/>
    <property type="evidence" value="ECO:0007669"/>
    <property type="project" value="UniProtKB-KW"/>
</dbReference>
<evidence type="ECO:0000256" key="11">
    <source>
        <dbReference type="ARBA" id="ARBA00032707"/>
    </source>
</evidence>
<comment type="function">
    <text evidence="14">Catalyzes the dephosphorylation of undecaprenyl diphosphate (UPP). Confers resistance to bacitracin.</text>
</comment>
<dbReference type="PANTHER" id="PTHR30622:SF3">
    <property type="entry name" value="UNDECAPRENYL-DIPHOSPHATASE"/>
    <property type="match status" value="1"/>
</dbReference>
<evidence type="ECO:0000256" key="14">
    <source>
        <dbReference type="HAMAP-Rule" id="MF_01006"/>
    </source>
</evidence>
<evidence type="ECO:0000256" key="13">
    <source>
        <dbReference type="ARBA" id="ARBA00047594"/>
    </source>
</evidence>
<keyword evidence="7 14" id="KW-0378">Hydrolase</keyword>
<organism evidence="15 16">
    <name type="scientific">Tectimicrobiota bacterium</name>
    <dbReference type="NCBI Taxonomy" id="2528274"/>
    <lineage>
        <taxon>Bacteria</taxon>
        <taxon>Pseudomonadati</taxon>
        <taxon>Nitrospinota/Tectimicrobiota group</taxon>
        <taxon>Candidatus Tectimicrobiota</taxon>
    </lineage>
</organism>
<evidence type="ECO:0000256" key="12">
    <source>
        <dbReference type="ARBA" id="ARBA00032932"/>
    </source>
</evidence>
<reference evidence="15" key="1">
    <citation type="submission" date="2020-07" db="EMBL/GenBank/DDBJ databases">
        <title>Huge and variable diversity of episymbiotic CPR bacteria and DPANN archaea in groundwater ecosystems.</title>
        <authorList>
            <person name="He C.Y."/>
            <person name="Keren R."/>
            <person name="Whittaker M."/>
            <person name="Farag I.F."/>
            <person name="Doudna J."/>
            <person name="Cate J.H.D."/>
            <person name="Banfield J.F."/>
        </authorList>
    </citation>
    <scope>NUCLEOTIDE SEQUENCE</scope>
    <source>
        <strain evidence="15">NC_groundwater_763_Ag_S-0.2um_68_21</strain>
    </source>
</reference>
<feature type="transmembrane region" description="Helical" evidence="14">
    <location>
        <begin position="206"/>
        <end position="227"/>
    </location>
</feature>
<dbReference type="GO" id="GO:0050380">
    <property type="term" value="F:undecaprenyl-diphosphatase activity"/>
    <property type="evidence" value="ECO:0007669"/>
    <property type="project" value="UniProtKB-UniRule"/>
</dbReference>
<evidence type="ECO:0000256" key="10">
    <source>
        <dbReference type="ARBA" id="ARBA00023251"/>
    </source>
</evidence>
<evidence type="ECO:0000256" key="3">
    <source>
        <dbReference type="ARBA" id="ARBA00012374"/>
    </source>
</evidence>
<proteinExistence type="inferred from homology"/>
<dbReference type="HAMAP" id="MF_01006">
    <property type="entry name" value="Undec_diphosphatase"/>
    <property type="match status" value="1"/>
</dbReference>
<accession>A0A932MPH2</accession>
<feature type="transmembrane region" description="Helical" evidence="14">
    <location>
        <begin position="74"/>
        <end position="92"/>
    </location>
</feature>
<evidence type="ECO:0000256" key="6">
    <source>
        <dbReference type="ARBA" id="ARBA00022692"/>
    </source>
</evidence>
<feature type="transmembrane region" description="Helical" evidence="14">
    <location>
        <begin position="172"/>
        <end position="194"/>
    </location>
</feature>
<evidence type="ECO:0000256" key="5">
    <source>
        <dbReference type="ARBA" id="ARBA00022475"/>
    </source>
</evidence>
<comment type="miscellaneous">
    <text evidence="14">Bacitracin is thought to be involved in the inhibition of peptidoglycan synthesis by sequestering undecaprenyl diphosphate, thereby reducing the pool of lipid carrier available.</text>
</comment>
<dbReference type="EC" id="3.6.1.27" evidence="3 14"/>
<gene>
    <name evidence="14" type="primary">uppP</name>
    <name evidence="15" type="ORF">HYZ11_14680</name>
</gene>
<evidence type="ECO:0000256" key="7">
    <source>
        <dbReference type="ARBA" id="ARBA00022801"/>
    </source>
</evidence>
<dbReference type="GO" id="GO:0009252">
    <property type="term" value="P:peptidoglycan biosynthetic process"/>
    <property type="evidence" value="ECO:0007669"/>
    <property type="project" value="UniProtKB-KW"/>
</dbReference>
<evidence type="ECO:0000313" key="16">
    <source>
        <dbReference type="Proteomes" id="UP000782312"/>
    </source>
</evidence>
<keyword evidence="8 14" id="KW-1133">Transmembrane helix</keyword>
<evidence type="ECO:0000256" key="1">
    <source>
        <dbReference type="ARBA" id="ARBA00004651"/>
    </source>
</evidence>
<keyword evidence="10 14" id="KW-0046">Antibiotic resistance</keyword>
<feature type="transmembrane region" description="Helical" evidence="14">
    <location>
        <begin position="44"/>
        <end position="62"/>
    </location>
</feature>
<evidence type="ECO:0000313" key="15">
    <source>
        <dbReference type="EMBL" id="MBI3128848.1"/>
    </source>
</evidence>
<evidence type="ECO:0000256" key="2">
    <source>
        <dbReference type="ARBA" id="ARBA00010621"/>
    </source>
</evidence>
<dbReference type="GO" id="GO:0071555">
    <property type="term" value="P:cell wall organization"/>
    <property type="evidence" value="ECO:0007669"/>
    <property type="project" value="UniProtKB-KW"/>
</dbReference>
<dbReference type="GO" id="GO:0005886">
    <property type="term" value="C:plasma membrane"/>
    <property type="evidence" value="ECO:0007669"/>
    <property type="project" value="UniProtKB-SubCell"/>
</dbReference>
<dbReference type="AlphaFoldDB" id="A0A932MPH2"/>
<keyword evidence="14" id="KW-0133">Cell shape</keyword>
<comment type="catalytic activity">
    <reaction evidence="13 14">
        <text>di-trans,octa-cis-undecaprenyl diphosphate + H2O = di-trans,octa-cis-undecaprenyl phosphate + phosphate + H(+)</text>
        <dbReference type="Rhea" id="RHEA:28094"/>
        <dbReference type="ChEBI" id="CHEBI:15377"/>
        <dbReference type="ChEBI" id="CHEBI:15378"/>
        <dbReference type="ChEBI" id="CHEBI:43474"/>
        <dbReference type="ChEBI" id="CHEBI:58405"/>
        <dbReference type="ChEBI" id="CHEBI:60392"/>
        <dbReference type="EC" id="3.6.1.27"/>
    </reaction>
</comment>
<feature type="transmembrane region" description="Helical" evidence="14">
    <location>
        <begin position="98"/>
        <end position="121"/>
    </location>
</feature>
<keyword evidence="5 14" id="KW-1003">Cell membrane</keyword>
<dbReference type="InterPro" id="IPR003824">
    <property type="entry name" value="UppP"/>
</dbReference>
<dbReference type="Pfam" id="PF02673">
    <property type="entry name" value="BacA"/>
    <property type="match status" value="1"/>
</dbReference>
<comment type="similarity">
    <text evidence="2 14">Belongs to the UppP family.</text>
</comment>
<dbReference type="EMBL" id="JACPUR010000035">
    <property type="protein sequence ID" value="MBI3128848.1"/>
    <property type="molecule type" value="Genomic_DNA"/>
</dbReference>
<name>A0A932MPH2_UNCTE</name>
<evidence type="ECO:0000256" key="8">
    <source>
        <dbReference type="ARBA" id="ARBA00022989"/>
    </source>
</evidence>
<feature type="transmembrane region" description="Helical" evidence="14">
    <location>
        <begin position="233"/>
        <end position="253"/>
    </location>
</feature>
<dbReference type="NCBIfam" id="NF001390">
    <property type="entry name" value="PRK00281.1-4"/>
    <property type="match status" value="1"/>
</dbReference>
<dbReference type="GO" id="GO:0046677">
    <property type="term" value="P:response to antibiotic"/>
    <property type="evidence" value="ECO:0007669"/>
    <property type="project" value="UniProtKB-UniRule"/>
</dbReference>
<dbReference type="PANTHER" id="PTHR30622">
    <property type="entry name" value="UNDECAPRENYL-DIPHOSPHATASE"/>
    <property type="match status" value="1"/>
</dbReference>
<keyword evidence="14" id="KW-0961">Cell wall biogenesis/degradation</keyword>
<sequence>MNVFSSIVLGIIEGFTEFLPISSTAHLILTAELLGISQSEFTKTFEISIQSGAILAVVVLYRQRFLHWESLKKIIVAFIPTGILGLAFYKIIKTILFQSMPVVLASLAVGGLILVIFEYVFTERDEAPTIEEISYTKALGIGIAQSVAMIPGVSRSAATIVGGMILGIRRELIVEFSFLLAVPTMFAATGLDLLKNLHAFSIAEFHLLAIGFAVSFVMAILSIKFFLSYIQRHTFSAFGVYRILLVAVFLLIMR</sequence>
<keyword evidence="6 14" id="KW-0812">Transmembrane</keyword>
<keyword evidence="14" id="KW-0573">Peptidoglycan synthesis</keyword>
<dbReference type="Proteomes" id="UP000782312">
    <property type="component" value="Unassembled WGS sequence"/>
</dbReference>
<evidence type="ECO:0000256" key="9">
    <source>
        <dbReference type="ARBA" id="ARBA00023136"/>
    </source>
</evidence>
<comment type="subcellular location">
    <subcellularLocation>
        <location evidence="1 14">Cell membrane</location>
        <topology evidence="1 14">Multi-pass membrane protein</topology>
    </subcellularLocation>
</comment>
<protein>
    <recommendedName>
        <fullName evidence="4 14">Undecaprenyl-diphosphatase</fullName>
        <ecNumber evidence="3 14">3.6.1.27</ecNumber>
    </recommendedName>
    <alternativeName>
        <fullName evidence="12 14">Bacitracin resistance protein</fullName>
    </alternativeName>
    <alternativeName>
        <fullName evidence="11 14">Undecaprenyl pyrophosphate phosphatase</fullName>
    </alternativeName>
</protein>